<keyword evidence="6" id="KW-0812">Transmembrane</keyword>
<dbReference type="InterPro" id="IPR042177">
    <property type="entry name" value="Cell/Rod_1"/>
</dbReference>
<dbReference type="Gene3D" id="2.40.10.340">
    <property type="entry name" value="Rod shape-determining protein MreC, domain 1"/>
    <property type="match status" value="1"/>
</dbReference>
<dbReference type="AlphaFoldDB" id="A0A2T1LY86"/>
<dbReference type="OrthoDB" id="9792313at2"/>
<feature type="transmembrane region" description="Helical" evidence="6">
    <location>
        <begin position="12"/>
        <end position="28"/>
    </location>
</feature>
<dbReference type="InterPro" id="IPR007221">
    <property type="entry name" value="MreC"/>
</dbReference>
<evidence type="ECO:0000256" key="1">
    <source>
        <dbReference type="ARBA" id="ARBA00009369"/>
    </source>
</evidence>
<protein>
    <recommendedName>
        <fullName evidence="2">Cell shape-determining protein MreC</fullName>
    </recommendedName>
    <alternativeName>
        <fullName evidence="4">Cell shape protein MreC</fullName>
    </alternativeName>
</protein>
<accession>A0A2T1LY86</accession>
<feature type="domain" description="Rod shape-determining protein MreC beta-barrel core" evidence="7">
    <location>
        <begin position="100"/>
        <end position="243"/>
    </location>
</feature>
<sequence>MFTVRRKWTQHGLQIVLVSLAIFIAWLVRQTQGGAVLELYAILSRPFHSDSALIKEQQLTDRRVWELEQRLKDVEQQNQQLKTLVKYFEAQKKPVVTAPVIGRSADEWWQQIIIGRGSQDGIAVGAAVTGIGGLVGRVVETTPNTSRILLISNPSSRVGASVSRSRSMGRIQGQGSQVAVMQFFVKVPDVKPGDVITTSTVSRLFPAGIPIGRVQKVMLEKNPAPEAKIELTAAIDKLEWVVVHPLENPQ</sequence>
<reference evidence="8 9" key="2">
    <citation type="submission" date="2018-03" db="EMBL/GenBank/DDBJ databases">
        <authorList>
            <person name="Keele B.F."/>
        </authorList>
    </citation>
    <scope>NUCLEOTIDE SEQUENCE [LARGE SCALE GENOMIC DNA]</scope>
    <source>
        <strain evidence="8 9">CCALA 016</strain>
    </source>
</reference>
<keyword evidence="3" id="KW-0133">Cell shape</keyword>
<reference evidence="8 9" key="1">
    <citation type="submission" date="2018-03" db="EMBL/GenBank/DDBJ databases">
        <title>The ancient ancestry and fast evolution of plastids.</title>
        <authorList>
            <person name="Moore K.R."/>
            <person name="Magnabosco C."/>
            <person name="Momper L."/>
            <person name="Gold D.A."/>
            <person name="Bosak T."/>
            <person name="Fournier G.P."/>
        </authorList>
    </citation>
    <scope>NUCLEOTIDE SEQUENCE [LARGE SCALE GENOMIC DNA]</scope>
    <source>
        <strain evidence="8 9">CCALA 016</strain>
    </source>
</reference>
<evidence type="ECO:0000256" key="3">
    <source>
        <dbReference type="ARBA" id="ARBA00022960"/>
    </source>
</evidence>
<dbReference type="GO" id="GO:0005886">
    <property type="term" value="C:plasma membrane"/>
    <property type="evidence" value="ECO:0007669"/>
    <property type="project" value="TreeGrafter"/>
</dbReference>
<keyword evidence="6" id="KW-0472">Membrane</keyword>
<dbReference type="Gene3D" id="2.40.10.350">
    <property type="entry name" value="Rod shape-determining protein MreC, domain 2"/>
    <property type="match status" value="1"/>
</dbReference>
<comment type="similarity">
    <text evidence="1">Belongs to the MreC family.</text>
</comment>
<feature type="coiled-coil region" evidence="5">
    <location>
        <begin position="64"/>
        <end position="91"/>
    </location>
</feature>
<dbReference type="GO" id="GO:0008360">
    <property type="term" value="P:regulation of cell shape"/>
    <property type="evidence" value="ECO:0007669"/>
    <property type="project" value="UniProtKB-KW"/>
</dbReference>
<evidence type="ECO:0000313" key="9">
    <source>
        <dbReference type="Proteomes" id="UP000239001"/>
    </source>
</evidence>
<proteinExistence type="inferred from homology"/>
<dbReference type="InterPro" id="IPR042175">
    <property type="entry name" value="Cell/Rod_MreC_2"/>
</dbReference>
<evidence type="ECO:0000313" key="8">
    <source>
        <dbReference type="EMBL" id="PSF37350.1"/>
    </source>
</evidence>
<dbReference type="EMBL" id="PXOH01000009">
    <property type="protein sequence ID" value="PSF37350.1"/>
    <property type="molecule type" value="Genomic_DNA"/>
</dbReference>
<name>A0A2T1LY86_9CHRO</name>
<keyword evidence="9" id="KW-1185">Reference proteome</keyword>
<keyword evidence="6" id="KW-1133">Transmembrane helix</keyword>
<dbReference type="RefSeq" id="WP_106456832.1">
    <property type="nucleotide sequence ID" value="NZ_PXOH01000009.1"/>
</dbReference>
<dbReference type="NCBIfam" id="TIGR00219">
    <property type="entry name" value="mreC"/>
    <property type="match status" value="1"/>
</dbReference>
<evidence type="ECO:0000256" key="4">
    <source>
        <dbReference type="ARBA" id="ARBA00032089"/>
    </source>
</evidence>
<dbReference type="NCBIfam" id="NF010527">
    <property type="entry name" value="PRK13922.6-2"/>
    <property type="match status" value="1"/>
</dbReference>
<evidence type="ECO:0000256" key="6">
    <source>
        <dbReference type="SAM" id="Phobius"/>
    </source>
</evidence>
<evidence type="ECO:0000256" key="2">
    <source>
        <dbReference type="ARBA" id="ARBA00013855"/>
    </source>
</evidence>
<evidence type="ECO:0000259" key="7">
    <source>
        <dbReference type="Pfam" id="PF04085"/>
    </source>
</evidence>
<comment type="caution">
    <text evidence="8">The sequence shown here is derived from an EMBL/GenBank/DDBJ whole genome shotgun (WGS) entry which is preliminary data.</text>
</comment>
<organism evidence="8 9">
    <name type="scientific">Aphanothece hegewaldii CCALA 016</name>
    <dbReference type="NCBI Taxonomy" id="2107694"/>
    <lineage>
        <taxon>Bacteria</taxon>
        <taxon>Bacillati</taxon>
        <taxon>Cyanobacteriota</taxon>
        <taxon>Cyanophyceae</taxon>
        <taxon>Oscillatoriophycideae</taxon>
        <taxon>Chroococcales</taxon>
        <taxon>Aphanothecaceae</taxon>
        <taxon>Aphanothece</taxon>
    </lineage>
</organism>
<dbReference type="PANTHER" id="PTHR34138">
    <property type="entry name" value="CELL SHAPE-DETERMINING PROTEIN MREC"/>
    <property type="match status" value="1"/>
</dbReference>
<gene>
    <name evidence="8" type="ORF">C7H19_10480</name>
</gene>
<dbReference type="InterPro" id="IPR055342">
    <property type="entry name" value="MreC_beta-barrel_core"/>
</dbReference>
<dbReference type="PANTHER" id="PTHR34138:SF1">
    <property type="entry name" value="CELL SHAPE-DETERMINING PROTEIN MREC"/>
    <property type="match status" value="1"/>
</dbReference>
<evidence type="ECO:0000256" key="5">
    <source>
        <dbReference type="SAM" id="Coils"/>
    </source>
</evidence>
<dbReference type="Proteomes" id="UP000239001">
    <property type="component" value="Unassembled WGS sequence"/>
</dbReference>
<keyword evidence="5" id="KW-0175">Coiled coil</keyword>
<dbReference type="Pfam" id="PF04085">
    <property type="entry name" value="MreC"/>
    <property type="match status" value="1"/>
</dbReference>